<dbReference type="AlphaFoldDB" id="C6T914"/>
<proteinExistence type="evidence at transcript level"/>
<protein>
    <submittedName>
        <fullName evidence="1">Uncharacterized protein</fullName>
    </submittedName>
</protein>
<reference evidence="1" key="1">
    <citation type="submission" date="2009-08" db="EMBL/GenBank/DDBJ databases">
        <authorList>
            <person name="Cheung F."/>
            <person name="Xiao Y."/>
            <person name="Chan A."/>
            <person name="Moskal W."/>
            <person name="Town C.D."/>
        </authorList>
    </citation>
    <scope>NUCLEOTIDE SEQUENCE</scope>
</reference>
<accession>C6T914</accession>
<organism evidence="1">
    <name type="scientific">Glycine max</name>
    <name type="common">Soybean</name>
    <name type="synonym">Glycine hispida</name>
    <dbReference type="NCBI Taxonomy" id="3847"/>
    <lineage>
        <taxon>Eukaryota</taxon>
        <taxon>Viridiplantae</taxon>
        <taxon>Streptophyta</taxon>
        <taxon>Embryophyta</taxon>
        <taxon>Tracheophyta</taxon>
        <taxon>Spermatophyta</taxon>
        <taxon>Magnoliopsida</taxon>
        <taxon>eudicotyledons</taxon>
        <taxon>Gunneridae</taxon>
        <taxon>Pentapetalae</taxon>
        <taxon>rosids</taxon>
        <taxon>fabids</taxon>
        <taxon>Fabales</taxon>
        <taxon>Fabaceae</taxon>
        <taxon>Papilionoideae</taxon>
        <taxon>50 kb inversion clade</taxon>
        <taxon>NPAAA clade</taxon>
        <taxon>indigoferoid/millettioid clade</taxon>
        <taxon>Phaseoleae</taxon>
        <taxon>Glycine</taxon>
        <taxon>Glycine subgen. Soja</taxon>
    </lineage>
</organism>
<name>C6T914_SOYBN</name>
<dbReference type="ExpressionAtlas" id="C6T914">
    <property type="expression patterns" value="baseline"/>
</dbReference>
<evidence type="ECO:0000313" key="1">
    <source>
        <dbReference type="EMBL" id="ACU18316.1"/>
    </source>
</evidence>
<dbReference type="EMBL" id="BT093971">
    <property type="protein sequence ID" value="ACU18316.1"/>
    <property type="molecule type" value="mRNA"/>
</dbReference>
<sequence length="194" mass="21896">MEIALSLPLERCHVHVGTSFGSITPTLSEKRSMFILGMGFFGQSLARKLHNQGWLVHCILFSSIFTSKFKLSLIGLMIIGRVVSGTCTTHVKKKELQEMGFNVHLFDANHPDVDVLQVMKNYSHILVSVPPLVGIGDPMLRHEELLRSSLTDGDLRWLCYLSSTNSNMMTETLSALQVSMETVMVNWWMRSKRV</sequence>
<dbReference type="Gene3D" id="3.40.50.720">
    <property type="entry name" value="NAD(P)-binding Rossmann-like Domain"/>
    <property type="match status" value="1"/>
</dbReference>